<keyword evidence="1 6" id="KW-0217">Developmental protein</keyword>
<feature type="disulfide bond" evidence="5">
    <location>
        <begin position="64"/>
        <end position="76"/>
    </location>
</feature>
<evidence type="ECO:0000313" key="9">
    <source>
        <dbReference type="Proteomes" id="UP001367676"/>
    </source>
</evidence>
<dbReference type="AlphaFoldDB" id="A0AAN9U4P4"/>
<gene>
    <name evidence="8" type="ORF">V9T40_007146</name>
</gene>
<reference evidence="8 9" key="1">
    <citation type="submission" date="2024-03" db="EMBL/GenBank/DDBJ databases">
        <title>Adaptation during the transition from Ophiocordyceps entomopathogen to insect associate is accompanied by gene loss and intensified selection.</title>
        <authorList>
            <person name="Ward C.M."/>
            <person name="Onetto C.A."/>
            <person name="Borneman A.R."/>
        </authorList>
    </citation>
    <scope>NUCLEOTIDE SEQUENCE [LARGE SCALE GENOMIC DNA]</scope>
    <source>
        <strain evidence="8">AWRI1</strain>
        <tissue evidence="8">Single Adult Female</tissue>
    </source>
</reference>
<keyword evidence="4 5" id="KW-1015">Disulfide bond</keyword>
<name>A0AAN9U4P4_9HEMI</name>
<dbReference type="SMART" id="SM00051">
    <property type="entry name" value="DSL"/>
    <property type="match status" value="1"/>
</dbReference>
<dbReference type="GO" id="GO:0035282">
    <property type="term" value="P:segmentation"/>
    <property type="evidence" value="ECO:0007669"/>
    <property type="project" value="UniProtKB-ARBA"/>
</dbReference>
<keyword evidence="6" id="KW-0472">Membrane</keyword>
<comment type="subcellular location">
    <subcellularLocation>
        <location evidence="6">Membrane</location>
        <topology evidence="6">Single-pass type I membrane protein</topology>
    </subcellularLocation>
</comment>
<dbReference type="GO" id="GO:0046331">
    <property type="term" value="P:lateral inhibition"/>
    <property type="evidence" value="ECO:0007669"/>
    <property type="project" value="UniProtKB-ARBA"/>
</dbReference>
<dbReference type="Proteomes" id="UP001367676">
    <property type="component" value="Unassembled WGS sequence"/>
</dbReference>
<accession>A0AAN9U4P4</accession>
<evidence type="ECO:0000256" key="3">
    <source>
        <dbReference type="ARBA" id="ARBA00022737"/>
    </source>
</evidence>
<dbReference type="EMBL" id="JBBCAQ010000002">
    <property type="protein sequence ID" value="KAK7605288.1"/>
    <property type="molecule type" value="Genomic_DNA"/>
</dbReference>
<sequence length="98" mass="11319">MNGYLPDWIGPSAKLISQFPMQRELKIGSTWTPVERRANHSVMTYEIRVMCDEHYYGSGCANLCRPRDDNFGHYTCSPSGNVKCLEGWKGDYCTKREY</sequence>
<dbReference type="GO" id="GO:0009952">
    <property type="term" value="P:anterior/posterior pattern specification"/>
    <property type="evidence" value="ECO:0007669"/>
    <property type="project" value="UniProtKB-ARBA"/>
</dbReference>
<dbReference type="Pfam" id="PF01414">
    <property type="entry name" value="DSL"/>
    <property type="match status" value="1"/>
</dbReference>
<evidence type="ECO:0000256" key="5">
    <source>
        <dbReference type="PROSITE-ProRule" id="PRU00377"/>
    </source>
</evidence>
<dbReference type="GO" id="GO:0048018">
    <property type="term" value="F:receptor ligand activity"/>
    <property type="evidence" value="ECO:0007669"/>
    <property type="project" value="UniProtKB-ARBA"/>
</dbReference>
<feature type="domain" description="DSL" evidence="7">
    <location>
        <begin position="49"/>
        <end position="93"/>
    </location>
</feature>
<proteinExistence type="predicted"/>
<evidence type="ECO:0000259" key="7">
    <source>
        <dbReference type="PROSITE" id="PS51051"/>
    </source>
</evidence>
<dbReference type="InterPro" id="IPR001774">
    <property type="entry name" value="DSL"/>
</dbReference>
<feature type="disulfide bond" evidence="5">
    <location>
        <begin position="51"/>
        <end position="60"/>
    </location>
</feature>
<keyword evidence="9" id="KW-1185">Reference proteome</keyword>
<evidence type="ECO:0000256" key="6">
    <source>
        <dbReference type="RuleBase" id="RU280815"/>
    </source>
</evidence>
<protein>
    <recommendedName>
        <fullName evidence="6">Delta-like protein</fullName>
    </recommendedName>
</protein>
<keyword evidence="6" id="KW-1133">Transmembrane helix</keyword>
<keyword evidence="6" id="KW-0812">Transmembrane</keyword>
<dbReference type="GO" id="GO:0016020">
    <property type="term" value="C:membrane"/>
    <property type="evidence" value="ECO:0007669"/>
    <property type="project" value="UniProtKB-SubCell"/>
</dbReference>
<comment type="caution">
    <text evidence="8">The sequence shown here is derived from an EMBL/GenBank/DDBJ whole genome shotgun (WGS) entry which is preliminary data.</text>
</comment>
<comment type="function">
    <text evidence="6">Putative Notch ligand involved in the mediation of Notch signaling.</text>
</comment>
<evidence type="ECO:0000313" key="8">
    <source>
        <dbReference type="EMBL" id="KAK7605288.1"/>
    </source>
</evidence>
<keyword evidence="3 6" id="KW-0677">Repeat</keyword>
<evidence type="ECO:0000256" key="4">
    <source>
        <dbReference type="ARBA" id="ARBA00023157"/>
    </source>
</evidence>
<evidence type="ECO:0000256" key="2">
    <source>
        <dbReference type="ARBA" id="ARBA00022536"/>
    </source>
</evidence>
<dbReference type="PROSITE" id="PS51051">
    <property type="entry name" value="DSL"/>
    <property type="match status" value="1"/>
</dbReference>
<keyword evidence="2 6" id="KW-0245">EGF-like domain</keyword>
<dbReference type="Gene3D" id="2.10.25.140">
    <property type="match status" value="1"/>
</dbReference>
<evidence type="ECO:0000256" key="1">
    <source>
        <dbReference type="ARBA" id="ARBA00022473"/>
    </source>
</evidence>
<dbReference type="GO" id="GO:0007166">
    <property type="term" value="P:cell surface receptor signaling pathway"/>
    <property type="evidence" value="ECO:0007669"/>
    <property type="project" value="UniProtKB-ARBA"/>
</dbReference>
<organism evidence="8 9">
    <name type="scientific">Parthenolecanium corni</name>
    <dbReference type="NCBI Taxonomy" id="536013"/>
    <lineage>
        <taxon>Eukaryota</taxon>
        <taxon>Metazoa</taxon>
        <taxon>Ecdysozoa</taxon>
        <taxon>Arthropoda</taxon>
        <taxon>Hexapoda</taxon>
        <taxon>Insecta</taxon>
        <taxon>Pterygota</taxon>
        <taxon>Neoptera</taxon>
        <taxon>Paraneoptera</taxon>
        <taxon>Hemiptera</taxon>
        <taxon>Sternorrhyncha</taxon>
        <taxon>Coccoidea</taxon>
        <taxon>Coccidae</taxon>
        <taxon>Parthenolecanium</taxon>
    </lineage>
</organism>
<feature type="disulfide bond" evidence="5">
    <location>
        <begin position="84"/>
        <end position="93"/>
    </location>
</feature>
<dbReference type="FunFam" id="2.10.25.140:FF:000001">
    <property type="entry name" value="Delta-like protein"/>
    <property type="match status" value="1"/>
</dbReference>
<keyword evidence="6" id="KW-0732">Signal</keyword>